<dbReference type="InterPro" id="IPR057454">
    <property type="entry name" value="Bud3_C"/>
</dbReference>
<dbReference type="STRING" id="4955.A0A1G4MFR6"/>
<feature type="compositionally biased region" description="Basic and acidic residues" evidence="1">
    <location>
        <begin position="1177"/>
        <end position="1189"/>
    </location>
</feature>
<name>A0A1G4MFR6_LACFM</name>
<feature type="region of interest" description="Disordered" evidence="1">
    <location>
        <begin position="791"/>
        <end position="818"/>
    </location>
</feature>
<protein>
    <submittedName>
        <fullName evidence="3">LAFE_0F09868g1_1</fullName>
    </submittedName>
</protein>
<dbReference type="OMA" id="VELQYKW"/>
<dbReference type="GO" id="GO:0005085">
    <property type="term" value="F:guanyl-nucleotide exchange factor activity"/>
    <property type="evidence" value="ECO:0007669"/>
    <property type="project" value="InterPro"/>
</dbReference>
<feature type="compositionally biased region" description="Basic and acidic residues" evidence="1">
    <location>
        <begin position="871"/>
        <end position="887"/>
    </location>
</feature>
<gene>
    <name evidence="3" type="ORF">LAFE_0F09868G</name>
</gene>
<dbReference type="EMBL" id="LT598490">
    <property type="protein sequence ID" value="SCW02591.1"/>
    <property type="molecule type" value="Genomic_DNA"/>
</dbReference>
<sequence>MENGAKEGLIDSSNATVDKMDTGCRIKLRPNLALNGKPKQWIIDRSTEEWVSQIFPTAAIFKGYDNLIWGNFFIVVYREILTEKFSSIIIDKLGLTHFNSIDISRQSRFYPAVENLTDVNQKSNVRKLIAISLLRKYADIDSKLIKKISPEMKYDYDPTIAGDLANSCELFGQCTPEEFGESLSQLGVLRDRFINSILLDVVYENKAKIIDSNNELVFHLGEQLEQLFNPLSEYSPEQTEYVYKSPDDGYVVESEDPLIVSICNELLQLQTNFTLSLVEFLQNFLIPLRIEVANDEIDGLSIPKLNRLFPPTIDEVTRINCIFLDALKSATPYGSAEVLKACSVTIPYFYKAYTRHEAATKNFSKDIKLFLSKFGHLTPNRDVYTELKIETLIKGPQEKIMKLKLIIERLWSNENLVHDDAAKKRYDDIIETIHSFGTLEKPMSAYSTRVFTPSGKILTELAKGWPVELQYKWLKRRVVGVFDMVDADDKAKRDILVIFSDYVVFLRVIGGEDYYNMDGNKPLISDILMNSLINEVPLPSKIPKLEVLAHTYIDKVLVSTYGSSFLRFDLRDKNFCTPLTYELASNSMTTSEVADLVTKAQILEKDTAFHLFKYSNDYLQIYSTAHELSAYSTEKIKSQFALFLNLEPSIELIEKYGLCMALFASFRKDHQVNLTRITVDNARTELTVPLHDLAETLANELVDAIPIYFSSLSSPFYEELLQLNAKLVQRIGKSFRKDELTIQENKNDKAPEKTSSAEIIYHHQKNKSFGTITTFRSFPSDMKELSDNNTINEKIKDKSKHGGSKARKTVNRDIANHPPKQMGLIKTFKNLFGRRKKSRKENERLTISSPHITSPKTESKANSSITRVKKTIGDPKSHVRESQEVEHLATQPAESSRVSSVIHTPSRNITDCVDISKESMSSMNRKAQAGVEKNSTENSSSTQLQDYEINHSSLSVHSEKEVLPDSVKATGTPYKESLRQSKVFNDDPFASVISSDENESIGPAKDNLCGESLTGETSVSVKDSKLVGKEADEPTIHKEDNHFAKTLAEKVELKPSIPEVHDTAKSFEGPIDSRRLSEGRCGQEFENAQIFPKVQGLKTKTIDFCRSPSFVELFDGMRAILDITDESTNWRRLSSEGSLTIQTTPHAEDVKALDKNCIKGNSSAIMLDKSNHSNMPDARKSSPDHRDENDDARIFASSKVSEPEYGQLNLDFSKSEGTLTPVFPTFKVVNTSPAKIVNFATSINNVHPDLTNNSTRESSSPVKNSYSSDLNAENLRLVELSFNSQDDVYSYDSRQKPNDILETLPPSHSIHSPRLSNSEVNSKPLADQLSATTSVEVANLQNELVIEPLESNILGDLDFSSFNMTFDISNELNDSTQESIMDEPKNPFVRKPHLSPRDPVFYRLPNSTRSDETFFSCVDDQRNKGQKRKSYINSLPLECEDEPMWVSPSKIDMFDLSKQPDSVFQELKLRSKQTREAKFQLPGKANRSSTEEQLLLPDSSYAYLGSLLTDDDMQLAEISSDDRPVRLKFNP</sequence>
<proteinExistence type="predicted"/>
<dbReference type="Pfam" id="PF25351">
    <property type="entry name" value="PH_BUD3_C"/>
    <property type="match status" value="1"/>
</dbReference>
<dbReference type="OrthoDB" id="4066896at2759"/>
<dbReference type="SUPFAM" id="SSF48065">
    <property type="entry name" value="DBL homology domain (DH-domain)"/>
    <property type="match status" value="1"/>
</dbReference>
<organism evidence="3 4">
    <name type="scientific">Lachancea fermentati</name>
    <name type="common">Zygosaccharomyces fermentati</name>
    <dbReference type="NCBI Taxonomy" id="4955"/>
    <lineage>
        <taxon>Eukaryota</taxon>
        <taxon>Fungi</taxon>
        <taxon>Dikarya</taxon>
        <taxon>Ascomycota</taxon>
        <taxon>Saccharomycotina</taxon>
        <taxon>Saccharomycetes</taxon>
        <taxon>Saccharomycetales</taxon>
        <taxon>Saccharomycetaceae</taxon>
        <taxon>Lachancea</taxon>
    </lineage>
</organism>
<evidence type="ECO:0000256" key="1">
    <source>
        <dbReference type="SAM" id="MobiDB-lite"/>
    </source>
</evidence>
<feature type="compositionally biased region" description="Polar residues" evidence="1">
    <location>
        <begin position="892"/>
        <end position="905"/>
    </location>
</feature>
<evidence type="ECO:0000313" key="4">
    <source>
        <dbReference type="Proteomes" id="UP000190831"/>
    </source>
</evidence>
<accession>A0A1G4MFR6</accession>
<dbReference type="InterPro" id="IPR021895">
    <property type="entry name" value="Bud3_N"/>
</dbReference>
<feature type="region of interest" description="Disordered" evidence="1">
    <location>
        <begin position="1166"/>
        <end position="1189"/>
    </location>
</feature>
<dbReference type="Proteomes" id="UP000190831">
    <property type="component" value="Chromosome F"/>
</dbReference>
<feature type="domain" description="DH" evidence="2">
    <location>
        <begin position="262"/>
        <end position="435"/>
    </location>
</feature>
<dbReference type="SMART" id="SM00325">
    <property type="entry name" value="RhoGEF"/>
    <property type="match status" value="1"/>
</dbReference>
<feature type="compositionally biased region" description="Basic residues" evidence="1">
    <location>
        <begin position="797"/>
        <end position="809"/>
    </location>
</feature>
<feature type="compositionally biased region" description="Polar residues" evidence="1">
    <location>
        <begin position="845"/>
        <end position="866"/>
    </location>
</feature>
<feature type="region of interest" description="Disordered" evidence="1">
    <location>
        <begin position="1297"/>
        <end position="1321"/>
    </location>
</feature>
<evidence type="ECO:0000259" key="2">
    <source>
        <dbReference type="SMART" id="SM00325"/>
    </source>
</evidence>
<keyword evidence="4" id="KW-1185">Reference proteome</keyword>
<feature type="region of interest" description="Disordered" evidence="1">
    <location>
        <begin position="1247"/>
        <end position="1267"/>
    </location>
</feature>
<dbReference type="Pfam" id="PF12015">
    <property type="entry name" value="Bud3_N"/>
    <property type="match status" value="1"/>
</dbReference>
<evidence type="ECO:0000313" key="3">
    <source>
        <dbReference type="EMBL" id="SCW02591.1"/>
    </source>
</evidence>
<dbReference type="InterPro" id="IPR035899">
    <property type="entry name" value="DBL_dom_sf"/>
</dbReference>
<dbReference type="InterPro" id="IPR000219">
    <property type="entry name" value="DH_dom"/>
</dbReference>
<feature type="region of interest" description="Disordered" evidence="1">
    <location>
        <begin position="833"/>
        <end position="905"/>
    </location>
</feature>
<feature type="region of interest" description="Disordered" evidence="1">
    <location>
        <begin position="919"/>
        <end position="944"/>
    </location>
</feature>
<reference evidence="4" key="1">
    <citation type="submission" date="2016-03" db="EMBL/GenBank/DDBJ databases">
        <authorList>
            <person name="Devillers H."/>
        </authorList>
    </citation>
    <scope>NUCLEOTIDE SEQUENCE [LARGE SCALE GENOMIC DNA]</scope>
</reference>